<proteinExistence type="predicted"/>
<keyword evidence="3" id="KW-1185">Reference proteome</keyword>
<organism evidence="2 3">
    <name type="scientific">Gossypium australe</name>
    <dbReference type="NCBI Taxonomy" id="47621"/>
    <lineage>
        <taxon>Eukaryota</taxon>
        <taxon>Viridiplantae</taxon>
        <taxon>Streptophyta</taxon>
        <taxon>Embryophyta</taxon>
        <taxon>Tracheophyta</taxon>
        <taxon>Spermatophyta</taxon>
        <taxon>Magnoliopsida</taxon>
        <taxon>eudicotyledons</taxon>
        <taxon>Gunneridae</taxon>
        <taxon>Pentapetalae</taxon>
        <taxon>rosids</taxon>
        <taxon>malvids</taxon>
        <taxon>Malvales</taxon>
        <taxon>Malvaceae</taxon>
        <taxon>Malvoideae</taxon>
        <taxon>Gossypium</taxon>
    </lineage>
</organism>
<evidence type="ECO:0000313" key="2">
    <source>
        <dbReference type="EMBL" id="KAA3467009.1"/>
    </source>
</evidence>
<accession>A0A5B6VCU5</accession>
<gene>
    <name evidence="2" type="ORF">EPI10_002059</name>
</gene>
<comment type="caution">
    <text evidence="2">The sequence shown here is derived from an EMBL/GenBank/DDBJ whole genome shotgun (WGS) entry which is preliminary data.</text>
</comment>
<sequence length="82" mass="8937">MGSNHIKGAAQTLTSGVSADELAGVGAGSDAGEDDGEEANMPPIPLHITNKFQHKRLMYVTLRRCHQRRNGLKQPRSLRSKQ</sequence>
<reference evidence="3" key="1">
    <citation type="journal article" date="2019" name="Plant Biotechnol. J.">
        <title>Genome sequencing of the Australian wild diploid species Gossypium australe highlights disease resistance and delayed gland morphogenesis.</title>
        <authorList>
            <person name="Cai Y."/>
            <person name="Cai X."/>
            <person name="Wang Q."/>
            <person name="Wang P."/>
            <person name="Zhang Y."/>
            <person name="Cai C."/>
            <person name="Xu Y."/>
            <person name="Wang K."/>
            <person name="Zhou Z."/>
            <person name="Wang C."/>
            <person name="Geng S."/>
            <person name="Li B."/>
            <person name="Dong Q."/>
            <person name="Hou Y."/>
            <person name="Wang H."/>
            <person name="Ai P."/>
            <person name="Liu Z."/>
            <person name="Yi F."/>
            <person name="Sun M."/>
            <person name="An G."/>
            <person name="Cheng J."/>
            <person name="Zhang Y."/>
            <person name="Shi Q."/>
            <person name="Xie Y."/>
            <person name="Shi X."/>
            <person name="Chang Y."/>
            <person name="Huang F."/>
            <person name="Chen Y."/>
            <person name="Hong S."/>
            <person name="Mi L."/>
            <person name="Sun Q."/>
            <person name="Zhang L."/>
            <person name="Zhou B."/>
            <person name="Peng R."/>
            <person name="Zhang X."/>
            <person name="Liu F."/>
        </authorList>
    </citation>
    <scope>NUCLEOTIDE SEQUENCE [LARGE SCALE GENOMIC DNA]</scope>
    <source>
        <strain evidence="3">cv. PA1801</strain>
    </source>
</reference>
<dbReference type="Proteomes" id="UP000325315">
    <property type="component" value="Unassembled WGS sequence"/>
</dbReference>
<evidence type="ECO:0000256" key="1">
    <source>
        <dbReference type="SAM" id="MobiDB-lite"/>
    </source>
</evidence>
<protein>
    <submittedName>
        <fullName evidence="2">Uncharacterized protein</fullName>
    </submittedName>
</protein>
<feature type="region of interest" description="Disordered" evidence="1">
    <location>
        <begin position="1"/>
        <end position="48"/>
    </location>
</feature>
<name>A0A5B6VCU5_9ROSI</name>
<dbReference type="EMBL" id="SMMG02000007">
    <property type="protein sequence ID" value="KAA3467009.1"/>
    <property type="molecule type" value="Genomic_DNA"/>
</dbReference>
<dbReference type="AlphaFoldDB" id="A0A5B6VCU5"/>
<evidence type="ECO:0000313" key="3">
    <source>
        <dbReference type="Proteomes" id="UP000325315"/>
    </source>
</evidence>